<feature type="compositionally biased region" description="Basic and acidic residues" evidence="2">
    <location>
        <begin position="1"/>
        <end position="30"/>
    </location>
</feature>
<reference evidence="4 5" key="1">
    <citation type="submission" date="2015-12" db="EMBL/GenBank/DDBJ databases">
        <title>Dictyostelia acquired genes for synthesis and detection of signals that induce cell-type specialization by lateral gene transfer from prokaryotes.</title>
        <authorList>
            <person name="Gloeckner G."/>
            <person name="Schaap P."/>
        </authorList>
    </citation>
    <scope>NUCLEOTIDE SEQUENCE [LARGE SCALE GENOMIC DNA]</scope>
    <source>
        <strain evidence="4 5">TK</strain>
    </source>
</reference>
<evidence type="ECO:0000259" key="3">
    <source>
        <dbReference type="PROSITE" id="PS50102"/>
    </source>
</evidence>
<sequence>MTSPDRRDSKETDNNSHYDDDEFDRKRSPSKDQIMSPVSNIHETGSSNGNNGCTIHVSKLNPKTREADLNEKFAPYGKILDCIILIDPNTKLSRGFGFITFAKPEEANDAITNLNKTRIDGAVIEIQIAKRSSARDPTPGRYMGSDKKRSLGYQYPPGRGERPPYGYYAPPQYPPTKYPMNPYPYGYNYGSYPPPPPPQYSSYPSYPPHKSYDRYSPYVRHDSGSGSNRDSRRSSSSDDRDRREDRDSRRGSSSDDRDYFSSRGRESSHH</sequence>
<dbReference type="Gene3D" id="3.30.70.330">
    <property type="match status" value="1"/>
</dbReference>
<keyword evidence="1" id="KW-0694">RNA-binding</keyword>
<dbReference type="AlphaFoldDB" id="A0A151ZET0"/>
<dbReference type="STRING" id="361077.A0A151ZET0"/>
<dbReference type="InterPro" id="IPR050441">
    <property type="entry name" value="RBM"/>
</dbReference>
<feature type="domain" description="RRM" evidence="3">
    <location>
        <begin position="53"/>
        <end position="131"/>
    </location>
</feature>
<dbReference type="OMA" id="YKGVQNM"/>
<feature type="region of interest" description="Disordered" evidence="2">
    <location>
        <begin position="132"/>
        <end position="166"/>
    </location>
</feature>
<feature type="region of interest" description="Disordered" evidence="2">
    <location>
        <begin position="200"/>
        <end position="270"/>
    </location>
</feature>
<evidence type="ECO:0000313" key="5">
    <source>
        <dbReference type="Proteomes" id="UP000076078"/>
    </source>
</evidence>
<dbReference type="Pfam" id="PF00076">
    <property type="entry name" value="RRM_1"/>
    <property type="match status" value="1"/>
</dbReference>
<comment type="caution">
    <text evidence="4">The sequence shown here is derived from an EMBL/GenBank/DDBJ whole genome shotgun (WGS) entry which is preliminary data.</text>
</comment>
<protein>
    <submittedName>
        <fullName evidence="4">RNA-binding region RNP-1 domain-containing protein</fullName>
    </submittedName>
</protein>
<keyword evidence="5" id="KW-1185">Reference proteome</keyword>
<feature type="compositionally biased region" description="Low complexity" evidence="2">
    <location>
        <begin position="152"/>
        <end position="166"/>
    </location>
</feature>
<feature type="compositionally biased region" description="Basic and acidic residues" evidence="2">
    <location>
        <begin position="219"/>
        <end position="270"/>
    </location>
</feature>
<dbReference type="InterPro" id="IPR012677">
    <property type="entry name" value="Nucleotide-bd_a/b_plait_sf"/>
</dbReference>
<name>A0A151ZET0_TIELA</name>
<dbReference type="GO" id="GO:0003723">
    <property type="term" value="F:RNA binding"/>
    <property type="evidence" value="ECO:0007669"/>
    <property type="project" value="UniProtKB-UniRule"/>
</dbReference>
<dbReference type="SMART" id="SM00360">
    <property type="entry name" value="RRM"/>
    <property type="match status" value="1"/>
</dbReference>
<evidence type="ECO:0000256" key="2">
    <source>
        <dbReference type="SAM" id="MobiDB-lite"/>
    </source>
</evidence>
<dbReference type="FunCoup" id="A0A151ZET0">
    <property type="interactions" value="4"/>
</dbReference>
<dbReference type="PROSITE" id="PS50102">
    <property type="entry name" value="RRM"/>
    <property type="match status" value="1"/>
</dbReference>
<organism evidence="4 5">
    <name type="scientific">Tieghemostelium lacteum</name>
    <name type="common">Slime mold</name>
    <name type="synonym">Dictyostelium lacteum</name>
    <dbReference type="NCBI Taxonomy" id="361077"/>
    <lineage>
        <taxon>Eukaryota</taxon>
        <taxon>Amoebozoa</taxon>
        <taxon>Evosea</taxon>
        <taxon>Eumycetozoa</taxon>
        <taxon>Dictyostelia</taxon>
        <taxon>Dictyosteliales</taxon>
        <taxon>Raperosteliaceae</taxon>
        <taxon>Tieghemostelium</taxon>
    </lineage>
</organism>
<dbReference type="InterPro" id="IPR000504">
    <property type="entry name" value="RRM_dom"/>
</dbReference>
<feature type="region of interest" description="Disordered" evidence="2">
    <location>
        <begin position="1"/>
        <end position="52"/>
    </location>
</feature>
<dbReference type="SUPFAM" id="SSF54928">
    <property type="entry name" value="RNA-binding domain, RBD"/>
    <property type="match status" value="1"/>
</dbReference>
<dbReference type="PANTHER" id="PTHR48034">
    <property type="entry name" value="TRANSFORMER-2 SEX-DETERMINING PROTEIN-RELATED"/>
    <property type="match status" value="1"/>
</dbReference>
<feature type="compositionally biased region" description="Polar residues" evidence="2">
    <location>
        <begin position="31"/>
        <end position="52"/>
    </location>
</feature>
<proteinExistence type="predicted"/>
<evidence type="ECO:0000313" key="4">
    <source>
        <dbReference type="EMBL" id="KYQ92419.1"/>
    </source>
</evidence>
<dbReference type="InParanoid" id="A0A151ZET0"/>
<gene>
    <name evidence="4" type="ORF">DLAC_06398</name>
</gene>
<dbReference type="OrthoDB" id="8093034at2759"/>
<dbReference type="EMBL" id="LODT01000029">
    <property type="protein sequence ID" value="KYQ92419.1"/>
    <property type="molecule type" value="Genomic_DNA"/>
</dbReference>
<accession>A0A151ZET0</accession>
<dbReference type="Proteomes" id="UP000076078">
    <property type="component" value="Unassembled WGS sequence"/>
</dbReference>
<evidence type="ECO:0000256" key="1">
    <source>
        <dbReference type="PROSITE-ProRule" id="PRU00176"/>
    </source>
</evidence>
<dbReference type="InterPro" id="IPR035979">
    <property type="entry name" value="RBD_domain_sf"/>
</dbReference>